<reference evidence="1 2" key="1">
    <citation type="submission" date="2024-10" db="EMBL/GenBank/DDBJ databases">
        <authorList>
            <person name="Topkara A.R."/>
            <person name="Saygin H."/>
        </authorList>
    </citation>
    <scope>NUCLEOTIDE SEQUENCE [LARGE SCALE GENOMIC DNA]</scope>
    <source>
        <strain evidence="1 2">M3C6</strain>
    </source>
</reference>
<protein>
    <submittedName>
        <fullName evidence="1">Uncharacterized protein</fullName>
    </submittedName>
</protein>
<sequence length="535" mass="60515">MTLPRTVADVLATHVVFEIESIDRLYLNVYQPRLQHPRALVGYVHQQLGLPIASTAPLGKVSERFEAAIHAFAREHHVPMLHLAKGVRKDDVMHEHLARFEAAGGVEGMLFIGRAQQKTPVFRTEKRRDAAGQSYPWIVKTTAMVNHWYFYAVDADFGPFFLQFAGYFPYNAKLCLNGHEYAKRQAARAGIGFTALDNGFAATHDPAAIQRICDQLDAARIDALLRKWLRLLPHPFTPADRAAGYRYDISILQAEFSLTQVLDRPVSGRIFFEQVIRDNLGIGRPDQVSLIFHRKVTSRARRPTPGHFRTRVITHGVTPSLHVDYKSSRIKQYHKEGRALRTETTINNTYDFKIGRALTNLPALREIGFSANRRLLGVQRLSHDPITGADALHAVCDPIVRPDGHRIAGLRFTDPRAQALLHLLLIFRLHINGFTNTDLRELLADALGRPAMTTSQATYDLRRLRQHGLIERIPRTHRYRVTDPGLRHAMFLTAIHDQVLTTGMAELRQESRLTTATRAYHHAIDDLSRRAGTAA</sequence>
<accession>A0ABW7AWB8</accession>
<dbReference type="Gene3D" id="1.10.10.10">
    <property type="entry name" value="Winged helix-like DNA-binding domain superfamily/Winged helix DNA-binding domain"/>
    <property type="match status" value="1"/>
</dbReference>
<dbReference type="RefSeq" id="WP_393177993.1">
    <property type="nucleotide sequence ID" value="NZ_JBICRM010000101.1"/>
</dbReference>
<evidence type="ECO:0000313" key="2">
    <source>
        <dbReference type="Proteomes" id="UP001603978"/>
    </source>
</evidence>
<dbReference type="InterPro" id="IPR036390">
    <property type="entry name" value="WH_DNA-bd_sf"/>
</dbReference>
<gene>
    <name evidence="1" type="ORF">ACFLIM_50095</name>
</gene>
<proteinExistence type="predicted"/>
<dbReference type="SUPFAM" id="SSF46785">
    <property type="entry name" value="Winged helix' DNA-binding domain"/>
    <property type="match status" value="1"/>
</dbReference>
<name>A0ABW7AWB8_9ACTN</name>
<comment type="caution">
    <text evidence="1">The sequence shown here is derived from an EMBL/GenBank/DDBJ whole genome shotgun (WGS) entry which is preliminary data.</text>
</comment>
<keyword evidence="2" id="KW-1185">Reference proteome</keyword>
<organism evidence="1 2">
    <name type="scientific">Nonomuraea marmarensis</name>
    <dbReference type="NCBI Taxonomy" id="3351344"/>
    <lineage>
        <taxon>Bacteria</taxon>
        <taxon>Bacillati</taxon>
        <taxon>Actinomycetota</taxon>
        <taxon>Actinomycetes</taxon>
        <taxon>Streptosporangiales</taxon>
        <taxon>Streptosporangiaceae</taxon>
        <taxon>Nonomuraea</taxon>
    </lineage>
</organism>
<dbReference type="InterPro" id="IPR036388">
    <property type="entry name" value="WH-like_DNA-bd_sf"/>
</dbReference>
<dbReference type="Proteomes" id="UP001603978">
    <property type="component" value="Unassembled WGS sequence"/>
</dbReference>
<evidence type="ECO:0000313" key="1">
    <source>
        <dbReference type="EMBL" id="MFG1711328.1"/>
    </source>
</evidence>
<dbReference type="EMBL" id="JBICRM010000101">
    <property type="protein sequence ID" value="MFG1711328.1"/>
    <property type="molecule type" value="Genomic_DNA"/>
</dbReference>